<dbReference type="RefSeq" id="WP_011401243.1">
    <property type="nucleotide sequence ID" value="NC_007650.1"/>
</dbReference>
<accession>Q2T5I8</accession>
<protein>
    <submittedName>
        <fullName evidence="2">Gp51</fullName>
    </submittedName>
</protein>
<dbReference type="GO" id="GO:0003824">
    <property type="term" value="F:catalytic activity"/>
    <property type="evidence" value="ECO:0007669"/>
    <property type="project" value="InterPro"/>
</dbReference>
<dbReference type="SUPFAM" id="SSF52402">
    <property type="entry name" value="Adenine nucleotide alpha hydrolases-like"/>
    <property type="match status" value="1"/>
</dbReference>
<dbReference type="InterPro" id="IPR050128">
    <property type="entry name" value="Sulfate_adenylyltrnsfr_sub2"/>
</dbReference>
<feature type="domain" description="Phosphoadenosine phosphosulphate reductase" evidence="1">
    <location>
        <begin position="58"/>
        <end position="118"/>
    </location>
</feature>
<keyword evidence="3" id="KW-1185">Reference proteome</keyword>
<evidence type="ECO:0000313" key="2">
    <source>
        <dbReference type="EMBL" id="ABC36061.1"/>
    </source>
</evidence>
<dbReference type="HOGENOM" id="CLU_055084_0_0_4"/>
<organism evidence="2 3">
    <name type="scientific">Burkholderia thailandensis (strain ATCC 700388 / DSM 13276 / CCUG 48851 / CIP 106301 / E264)</name>
    <dbReference type="NCBI Taxonomy" id="271848"/>
    <lineage>
        <taxon>Bacteria</taxon>
        <taxon>Pseudomonadati</taxon>
        <taxon>Pseudomonadota</taxon>
        <taxon>Betaproteobacteria</taxon>
        <taxon>Burkholderiales</taxon>
        <taxon>Burkholderiaceae</taxon>
        <taxon>Burkholderia</taxon>
        <taxon>pseudomallei group</taxon>
    </lineage>
</organism>
<dbReference type="Proteomes" id="UP000001930">
    <property type="component" value="Chromosome II"/>
</dbReference>
<sequence length="373" mass="42043">MRIARGSWADVWSLAVQLSGPRIATASLCGAAGTAPRFFLVWSRWVDSVRNRRSTLHVVSLSGGKDSTATLLVALELHGRENVRAVFADTGNEHEATYEYALEYLPHVLDIPVDVVRADFADEFATKRANLARIAAGELESAVYGKREFMYRWTPEAAARALEVLHPTGVPFLDLCMVRGGFPSRNRQYCTEYLKRNPLTEYAIGLIDQGYFVESWQGVRADESDARRWLPAYEWRGGHYAVYRPILRWNVEAVFEAHAAAGIRANPLYRRGMSRVGCMPCINAQKREIREIARRFPEHVERIAEWERLVSTVCRPRSPVSFFHLGTQGHAGQDSTIYSVVEWSKTTRGGRQYDLLVDVEPPTACASAYGLCE</sequence>
<dbReference type="PANTHER" id="PTHR43196">
    <property type="entry name" value="SULFATE ADENYLYLTRANSFERASE SUBUNIT 2"/>
    <property type="match status" value="1"/>
</dbReference>
<dbReference type="Gene3D" id="3.40.50.620">
    <property type="entry name" value="HUPs"/>
    <property type="match status" value="1"/>
</dbReference>
<evidence type="ECO:0000313" key="3">
    <source>
        <dbReference type="Proteomes" id="UP000001930"/>
    </source>
</evidence>
<evidence type="ECO:0000259" key="1">
    <source>
        <dbReference type="Pfam" id="PF01507"/>
    </source>
</evidence>
<gene>
    <name evidence="2" type="ordered locus">BTH_II1365</name>
</gene>
<feature type="domain" description="Phosphoadenosine phosphosulphate reductase" evidence="1">
    <location>
        <begin position="188"/>
        <end position="283"/>
    </location>
</feature>
<dbReference type="AlphaFoldDB" id="Q2T5I8"/>
<dbReference type="InterPro" id="IPR002500">
    <property type="entry name" value="PAPS_reduct_dom"/>
</dbReference>
<dbReference type="EMBL" id="CP000085">
    <property type="protein sequence ID" value="ABC36061.1"/>
    <property type="molecule type" value="Genomic_DNA"/>
</dbReference>
<reference evidence="2 3" key="1">
    <citation type="journal article" date="2005" name="BMC Genomics">
        <title>Bacterial genome adaptation to niches: divergence of the potential virulence genes in three Burkholderia species of different survival strategies.</title>
        <authorList>
            <person name="Kim H.S."/>
            <person name="Schell M.A."/>
            <person name="Yu Y."/>
            <person name="Ulrich R.L."/>
            <person name="Sarria S.H."/>
            <person name="Nierman W.C."/>
            <person name="DeShazer D."/>
        </authorList>
    </citation>
    <scope>NUCLEOTIDE SEQUENCE [LARGE SCALE GENOMIC DNA]</scope>
    <source>
        <strain evidence="3">ATCC 700388 / DSM 13276 / CCUG 48851 / CIP 106301 / E264</strain>
    </source>
</reference>
<name>Q2T5I8_BURTA</name>
<dbReference type="PANTHER" id="PTHR43196:SF2">
    <property type="entry name" value="PHOSPHOADENOSINE PHOSPHOSULFATE REDUCTASE"/>
    <property type="match status" value="1"/>
</dbReference>
<dbReference type="KEGG" id="bte:BTH_II1365"/>
<dbReference type="Pfam" id="PF01507">
    <property type="entry name" value="PAPS_reduct"/>
    <property type="match status" value="2"/>
</dbReference>
<dbReference type="GeneID" id="45118814"/>
<proteinExistence type="predicted"/>
<dbReference type="InterPro" id="IPR014729">
    <property type="entry name" value="Rossmann-like_a/b/a_fold"/>
</dbReference>